<dbReference type="Pfam" id="PF01926">
    <property type="entry name" value="MMR_HSR1"/>
    <property type="match status" value="1"/>
</dbReference>
<keyword evidence="3" id="KW-1185">Reference proteome</keyword>
<dbReference type="PANTHER" id="PTHR43681">
    <property type="entry name" value="TRANSMEMBRANE GTPASE FZO"/>
    <property type="match status" value="1"/>
</dbReference>
<comment type="caution">
    <text evidence="2">The sequence shown here is derived from an EMBL/GenBank/DDBJ whole genome shotgun (WGS) entry which is preliminary data.</text>
</comment>
<feature type="domain" description="G" evidence="1">
    <location>
        <begin position="39"/>
        <end position="169"/>
    </location>
</feature>
<proteinExistence type="predicted"/>
<dbReference type="PANTHER" id="PTHR43681:SF1">
    <property type="entry name" value="SARCALUMENIN"/>
    <property type="match status" value="1"/>
</dbReference>
<dbReference type="GO" id="GO:0005525">
    <property type="term" value="F:GTP binding"/>
    <property type="evidence" value="ECO:0007669"/>
    <property type="project" value="InterPro"/>
</dbReference>
<name>A0A7W9PUK8_9ACTN</name>
<evidence type="ECO:0000313" key="2">
    <source>
        <dbReference type="EMBL" id="MBB5928283.1"/>
    </source>
</evidence>
<dbReference type="Gene3D" id="3.40.50.300">
    <property type="entry name" value="P-loop containing nucleotide triphosphate hydrolases"/>
    <property type="match status" value="1"/>
</dbReference>
<reference evidence="2 3" key="1">
    <citation type="submission" date="2020-08" db="EMBL/GenBank/DDBJ databases">
        <title>Genomic Encyclopedia of Type Strains, Phase III (KMG-III): the genomes of soil and plant-associated and newly described type strains.</title>
        <authorList>
            <person name="Whitman W."/>
        </authorList>
    </citation>
    <scope>NUCLEOTIDE SEQUENCE [LARGE SCALE GENOMIC DNA]</scope>
    <source>
        <strain evidence="2 3">CECT 3313</strain>
    </source>
</reference>
<gene>
    <name evidence="2" type="ORF">FHS34_003752</name>
</gene>
<dbReference type="RefSeq" id="WP_184966671.1">
    <property type="nucleotide sequence ID" value="NZ_JACHJK010000006.1"/>
</dbReference>
<evidence type="ECO:0000313" key="3">
    <source>
        <dbReference type="Proteomes" id="UP000585836"/>
    </source>
</evidence>
<dbReference type="InterPro" id="IPR051943">
    <property type="entry name" value="TRAFAC_Dynamin-like_GTPase"/>
</dbReference>
<protein>
    <recommendedName>
        <fullName evidence="1">G domain-containing protein</fullName>
    </recommendedName>
</protein>
<dbReference type="SUPFAM" id="SSF52540">
    <property type="entry name" value="P-loop containing nucleoside triphosphate hydrolases"/>
    <property type="match status" value="1"/>
</dbReference>
<dbReference type="Proteomes" id="UP000585836">
    <property type="component" value="Unassembled WGS sequence"/>
</dbReference>
<sequence>MNLSTAVRELLGEARQVYRGRPGGAAVEAVTAHLAEPLKVAIAGRVKAGKSTLLNALVGERVAATDAGECTRIVTWYSYGDRPAAWADPSTGASIPLRPTEPVTLPPGIRIEELDRLRMQLPAPWLRSMTLIDTPGTGSLTLTAGARTERFFARPDDGGTVDAVLYLMRQLHSSDVDFLRMTAEAGANGGSLVTAMGILSRADEMGGGADDALAHADRVAADYRDNGRVRSLVHTVVPLAGLLAEASGTMEPREFTGLTTLAAAGAPATAPLLVSTSRFLDPARRAVLSGADREALLRRLGLYGIRLSLRLLADNPRLTRQDLCLALAEHSGLTRLRTLLSSQFAERRDVLKAESALRAVDAVTAADPVPEAAALRRSMERIRVNAHEFTEIRMLTDLRTARVPAKADQLARMERLLGGEGGAASTRLNLPAAATGDAVRAAIGAEHAYWARLARHPLTRPDLARAATVAVRSCEVLAARNEAESGR</sequence>
<evidence type="ECO:0000259" key="1">
    <source>
        <dbReference type="Pfam" id="PF01926"/>
    </source>
</evidence>
<dbReference type="AlphaFoldDB" id="A0A7W9PUK8"/>
<dbReference type="InterPro" id="IPR027417">
    <property type="entry name" value="P-loop_NTPase"/>
</dbReference>
<dbReference type="EMBL" id="JACHJK010000006">
    <property type="protein sequence ID" value="MBB5928283.1"/>
    <property type="molecule type" value="Genomic_DNA"/>
</dbReference>
<accession>A0A7W9PUK8</accession>
<organism evidence="2 3">
    <name type="scientific">Streptomyces echinatus</name>
    <dbReference type="NCBI Taxonomy" id="67293"/>
    <lineage>
        <taxon>Bacteria</taxon>
        <taxon>Bacillati</taxon>
        <taxon>Actinomycetota</taxon>
        <taxon>Actinomycetes</taxon>
        <taxon>Kitasatosporales</taxon>
        <taxon>Streptomycetaceae</taxon>
        <taxon>Streptomyces</taxon>
    </lineage>
</organism>
<dbReference type="InterPro" id="IPR006073">
    <property type="entry name" value="GTP-bd"/>
</dbReference>